<keyword evidence="3" id="KW-1185">Reference proteome</keyword>
<evidence type="ECO:0000256" key="1">
    <source>
        <dbReference type="SAM" id="MobiDB-lite"/>
    </source>
</evidence>
<sequence>MARPVDPLDGTASGDRGTRRAGTRTFQTDVTRALARAQPNGFGARRSRQRREQGETRRANQPRAKSRGALKATLKAHPDGAREKTPPPNRLANRPSEQDAKPWSHTPNGPSASLGTSHPNPSLPTYLPTHLSRFCSGRQPTPSSAHFSPRPF</sequence>
<accession>A0A6A6NUA5</accession>
<gene>
    <name evidence="2" type="ORF">BDY21DRAFT_350983</name>
</gene>
<feature type="compositionally biased region" description="Polar residues" evidence="1">
    <location>
        <begin position="105"/>
        <end position="120"/>
    </location>
</feature>
<proteinExistence type="predicted"/>
<dbReference type="AlphaFoldDB" id="A0A6A6NUA5"/>
<feature type="region of interest" description="Disordered" evidence="1">
    <location>
        <begin position="1"/>
        <end position="152"/>
    </location>
</feature>
<protein>
    <submittedName>
        <fullName evidence="2">Uncharacterized protein</fullName>
    </submittedName>
</protein>
<reference evidence="2" key="1">
    <citation type="journal article" date="2020" name="Stud. Mycol.">
        <title>101 Dothideomycetes genomes: a test case for predicting lifestyles and emergence of pathogens.</title>
        <authorList>
            <person name="Haridas S."/>
            <person name="Albert R."/>
            <person name="Binder M."/>
            <person name="Bloem J."/>
            <person name="Labutti K."/>
            <person name="Salamov A."/>
            <person name="Andreopoulos B."/>
            <person name="Baker S."/>
            <person name="Barry K."/>
            <person name="Bills G."/>
            <person name="Bluhm B."/>
            <person name="Cannon C."/>
            <person name="Castanera R."/>
            <person name="Culley D."/>
            <person name="Daum C."/>
            <person name="Ezra D."/>
            <person name="Gonzalez J."/>
            <person name="Henrissat B."/>
            <person name="Kuo A."/>
            <person name="Liang C."/>
            <person name="Lipzen A."/>
            <person name="Lutzoni F."/>
            <person name="Magnuson J."/>
            <person name="Mondo S."/>
            <person name="Nolan M."/>
            <person name="Ohm R."/>
            <person name="Pangilinan J."/>
            <person name="Park H.-J."/>
            <person name="Ramirez L."/>
            <person name="Alfaro M."/>
            <person name="Sun H."/>
            <person name="Tritt A."/>
            <person name="Yoshinaga Y."/>
            <person name="Zwiers L.-H."/>
            <person name="Turgeon B."/>
            <person name="Goodwin S."/>
            <person name="Spatafora J."/>
            <person name="Crous P."/>
            <person name="Grigoriev I."/>
        </authorList>
    </citation>
    <scope>NUCLEOTIDE SEQUENCE</scope>
    <source>
        <strain evidence="2">ATCC 16933</strain>
    </source>
</reference>
<evidence type="ECO:0000313" key="3">
    <source>
        <dbReference type="Proteomes" id="UP000799766"/>
    </source>
</evidence>
<name>A0A6A6NUA5_9PEZI</name>
<organism evidence="2 3">
    <name type="scientific">Lineolata rhizophorae</name>
    <dbReference type="NCBI Taxonomy" id="578093"/>
    <lineage>
        <taxon>Eukaryota</taxon>
        <taxon>Fungi</taxon>
        <taxon>Dikarya</taxon>
        <taxon>Ascomycota</taxon>
        <taxon>Pezizomycotina</taxon>
        <taxon>Dothideomycetes</taxon>
        <taxon>Dothideomycetes incertae sedis</taxon>
        <taxon>Lineolatales</taxon>
        <taxon>Lineolataceae</taxon>
        <taxon>Lineolata</taxon>
    </lineage>
</organism>
<dbReference type="EMBL" id="MU001688">
    <property type="protein sequence ID" value="KAF2455034.1"/>
    <property type="molecule type" value="Genomic_DNA"/>
</dbReference>
<dbReference type="Proteomes" id="UP000799766">
    <property type="component" value="Unassembled WGS sequence"/>
</dbReference>
<feature type="compositionally biased region" description="Basic and acidic residues" evidence="1">
    <location>
        <begin position="76"/>
        <end position="85"/>
    </location>
</feature>
<evidence type="ECO:0000313" key="2">
    <source>
        <dbReference type="EMBL" id="KAF2455034.1"/>
    </source>
</evidence>